<accession>A0A1H3K977</accession>
<evidence type="ECO:0000259" key="1">
    <source>
        <dbReference type="Pfam" id="PF13454"/>
    </source>
</evidence>
<feature type="domain" description="FAD-dependent urate hydroxylase HpyO/Asp monooxygenase CreE-like FAD/NAD(P)-binding" evidence="1">
    <location>
        <begin position="10"/>
        <end position="173"/>
    </location>
</feature>
<sequence>MPSADPLTVVIVGAGPRGTGVLERLLVNVGELLPDRELHIHLVDPYPPGAGRVWREDQSSLMWMNATAENVTMFPDDTCLLDGPLRTGPSLAEWAAAHDGGCEPSAFASRNTQGRYLAWVLEKIVAEAPERVTITVHPTTAVRLERLENGRERLRLAKGGVLYPDAVVLALGHLEVEPDKQERALSDFAARHGLHYVPPAYTVDVDWSALAPGEPVLVRGLGLAFIDLMALLTEGRGGRYESTEDGLRYVKSGQEPVLYVGSRRGVPYRAKMSYRLSGAPAPLPWFFDGNTVDNRFTFQKDLDFYAHLWPSMAKEVGWGHYHELFRSHPDRVTVSWADFAEVYTALDWGGPEMRRLIETSVPDPEDRLDFEGLDGPLSGLEFEGFEQLQQHLAEHIEADVTRRGDSTHSADLGAFQALWSVHGEMSSVLAGGKLTARSQVEDLSGWWSGFFDYVGSGPPGERLEQLLALANAGIVRFLGAGTWVTADERRGVFRGGGYNSEHTVEAKTLVEARLPRSTLRDCSDPLLRGLYEDGAAMEHQVSDEDGFEHSSGVLHVSPHDFRILDRAGEPQDGRYALGPYTNVSHFATFARPRVNALSFRQNDTLARGLLRHLLGIDHGKQQDQERTETIQPRLAA</sequence>
<dbReference type="STRING" id="589385.SAMN05421504_105693"/>
<dbReference type="RefSeq" id="WP_091293068.1">
    <property type="nucleotide sequence ID" value="NZ_FNON01000005.1"/>
</dbReference>
<dbReference type="Proteomes" id="UP000199515">
    <property type="component" value="Unassembled WGS sequence"/>
</dbReference>
<dbReference type="PANTHER" id="PTHR40254:SF1">
    <property type="entry name" value="BLR0577 PROTEIN"/>
    <property type="match status" value="1"/>
</dbReference>
<dbReference type="InterPro" id="IPR052189">
    <property type="entry name" value="L-asp_N-monooxygenase_NS-form"/>
</dbReference>
<dbReference type="PANTHER" id="PTHR40254">
    <property type="entry name" value="BLR0577 PROTEIN"/>
    <property type="match status" value="1"/>
</dbReference>
<protein>
    <submittedName>
        <fullName evidence="2">FAD-NAD(P)-binding</fullName>
    </submittedName>
</protein>
<dbReference type="InterPro" id="IPR036188">
    <property type="entry name" value="FAD/NAD-bd_sf"/>
</dbReference>
<dbReference type="AlphaFoldDB" id="A0A1H3K977"/>
<reference evidence="2 3" key="1">
    <citation type="submission" date="2016-10" db="EMBL/GenBank/DDBJ databases">
        <authorList>
            <person name="de Groot N.N."/>
        </authorList>
    </citation>
    <scope>NUCLEOTIDE SEQUENCE [LARGE SCALE GENOMIC DNA]</scope>
    <source>
        <strain evidence="2 3">CPCC 202699</strain>
    </source>
</reference>
<dbReference type="SUPFAM" id="SSF51905">
    <property type="entry name" value="FAD/NAD(P)-binding domain"/>
    <property type="match status" value="1"/>
</dbReference>
<evidence type="ECO:0000313" key="2">
    <source>
        <dbReference type="EMBL" id="SDY48449.1"/>
    </source>
</evidence>
<dbReference type="Pfam" id="PF13454">
    <property type="entry name" value="NAD_binding_9"/>
    <property type="match status" value="1"/>
</dbReference>
<dbReference type="EMBL" id="FNON01000005">
    <property type="protein sequence ID" value="SDY48449.1"/>
    <property type="molecule type" value="Genomic_DNA"/>
</dbReference>
<gene>
    <name evidence="2" type="ORF">SAMN05421504_105693</name>
</gene>
<proteinExistence type="predicted"/>
<evidence type="ECO:0000313" key="3">
    <source>
        <dbReference type="Proteomes" id="UP000199515"/>
    </source>
</evidence>
<keyword evidence="3" id="KW-1185">Reference proteome</keyword>
<organism evidence="2 3">
    <name type="scientific">Amycolatopsis xylanica</name>
    <dbReference type="NCBI Taxonomy" id="589385"/>
    <lineage>
        <taxon>Bacteria</taxon>
        <taxon>Bacillati</taxon>
        <taxon>Actinomycetota</taxon>
        <taxon>Actinomycetes</taxon>
        <taxon>Pseudonocardiales</taxon>
        <taxon>Pseudonocardiaceae</taxon>
        <taxon>Amycolatopsis</taxon>
    </lineage>
</organism>
<name>A0A1H3K977_9PSEU</name>
<dbReference type="InterPro" id="IPR038732">
    <property type="entry name" value="HpyO/CreE_NAD-binding"/>
</dbReference>
<dbReference type="OrthoDB" id="3653265at2"/>